<comment type="caution">
    <text evidence="1">The sequence shown here is derived from an EMBL/GenBank/DDBJ whole genome shotgun (WGS) entry which is preliminary data.</text>
</comment>
<protein>
    <submittedName>
        <fullName evidence="1">Uncharacterized protein</fullName>
    </submittedName>
</protein>
<sequence length="88" mass="8895">MVRGRGHDLSGVMGHHHCGIARPCPAATCACGGIIATTPASRPRDAAMTGTGGHAATGAAVDFGLFNSLQLHHSARHDGPARWQAGCA</sequence>
<name>A0A318Q1B2_9PROT</name>
<proteinExistence type="predicted"/>
<gene>
    <name evidence="1" type="ORF">CFR72_10975</name>
</gene>
<dbReference type="EMBL" id="NKUF01000025">
    <property type="protein sequence ID" value="PYD62683.1"/>
    <property type="molecule type" value="Genomic_DNA"/>
</dbReference>
<dbReference type="Proteomes" id="UP000248301">
    <property type="component" value="Unassembled WGS sequence"/>
</dbReference>
<evidence type="ECO:0000313" key="2">
    <source>
        <dbReference type="Proteomes" id="UP000248301"/>
    </source>
</evidence>
<reference evidence="1 2" key="1">
    <citation type="submission" date="2017-07" db="EMBL/GenBank/DDBJ databases">
        <title>A draft genome sequence of Gluconacetobacter entanii LTH 4560.</title>
        <authorList>
            <person name="Skraban J."/>
            <person name="Cleenwerck I."/>
            <person name="Vandamme P."/>
            <person name="Trcek J."/>
        </authorList>
    </citation>
    <scope>NUCLEOTIDE SEQUENCE [LARGE SCALE GENOMIC DNA]</scope>
    <source>
        <strain evidence="1 2">LTH 4560</strain>
    </source>
</reference>
<evidence type="ECO:0000313" key="1">
    <source>
        <dbReference type="EMBL" id="PYD62683.1"/>
    </source>
</evidence>
<organism evidence="1 2">
    <name type="scientific">Gluconacetobacter entanii</name>
    <dbReference type="NCBI Taxonomy" id="108528"/>
    <lineage>
        <taxon>Bacteria</taxon>
        <taxon>Pseudomonadati</taxon>
        <taxon>Pseudomonadota</taxon>
        <taxon>Alphaproteobacteria</taxon>
        <taxon>Acetobacterales</taxon>
        <taxon>Acetobacteraceae</taxon>
        <taxon>Gluconacetobacter</taxon>
    </lineage>
</organism>
<dbReference type="AlphaFoldDB" id="A0A318Q1B2"/>
<accession>A0A318Q1B2</accession>